<sequence length="58" mass="6492">MLHTNQHPDHSGSRTASLLNRIMAECEGFGARYQYSPRLMFAGAVLTAIRRSRSAMIL</sequence>
<protein>
    <submittedName>
        <fullName evidence="1">Uncharacterized protein</fullName>
    </submittedName>
</protein>
<reference evidence="1 2" key="1">
    <citation type="submission" date="2019-02" db="EMBL/GenBank/DDBJ databases">
        <title>Genomic Encyclopedia of Archaeal and Bacterial Type Strains, Phase II (KMG-II): from individual species to whole genera.</title>
        <authorList>
            <person name="Goeker M."/>
        </authorList>
    </citation>
    <scope>NUCLEOTIDE SEQUENCE [LARGE SCALE GENOMIC DNA]</scope>
    <source>
        <strain evidence="1 2">DSM 18101</strain>
    </source>
</reference>
<organism evidence="1 2">
    <name type="scientific">Edaphobacter modestus</name>
    <dbReference type="NCBI Taxonomy" id="388466"/>
    <lineage>
        <taxon>Bacteria</taxon>
        <taxon>Pseudomonadati</taxon>
        <taxon>Acidobacteriota</taxon>
        <taxon>Terriglobia</taxon>
        <taxon>Terriglobales</taxon>
        <taxon>Acidobacteriaceae</taxon>
        <taxon>Edaphobacter</taxon>
    </lineage>
</organism>
<evidence type="ECO:0000313" key="1">
    <source>
        <dbReference type="EMBL" id="RZU41275.1"/>
    </source>
</evidence>
<gene>
    <name evidence="1" type="ORF">BDD14_2783</name>
</gene>
<dbReference type="EMBL" id="SHKW01000001">
    <property type="protein sequence ID" value="RZU41275.1"/>
    <property type="molecule type" value="Genomic_DNA"/>
</dbReference>
<proteinExistence type="predicted"/>
<dbReference type="Proteomes" id="UP000292958">
    <property type="component" value="Unassembled WGS sequence"/>
</dbReference>
<accession>A0A4Q7YW31</accession>
<comment type="caution">
    <text evidence="1">The sequence shown here is derived from an EMBL/GenBank/DDBJ whole genome shotgun (WGS) entry which is preliminary data.</text>
</comment>
<name>A0A4Q7YW31_9BACT</name>
<dbReference type="AlphaFoldDB" id="A0A4Q7YW31"/>
<keyword evidence="2" id="KW-1185">Reference proteome</keyword>
<evidence type="ECO:0000313" key="2">
    <source>
        <dbReference type="Proteomes" id="UP000292958"/>
    </source>
</evidence>